<evidence type="ECO:0000313" key="2">
    <source>
        <dbReference type="EMBL" id="MEA9357156.1"/>
    </source>
</evidence>
<feature type="transmembrane region" description="Helical" evidence="1">
    <location>
        <begin position="12"/>
        <end position="41"/>
    </location>
</feature>
<evidence type="ECO:0000256" key="1">
    <source>
        <dbReference type="SAM" id="Phobius"/>
    </source>
</evidence>
<reference evidence="2 3" key="1">
    <citation type="submission" date="2023-11" db="EMBL/GenBank/DDBJ databases">
        <title>A Novel Polar Bacteriovorax (B. antarcticus) Isolated from the Biocrust in Antarctica.</title>
        <authorList>
            <person name="Mun W."/>
            <person name="Choi S.Y."/>
            <person name="Mitchell R.J."/>
        </authorList>
    </citation>
    <scope>NUCLEOTIDE SEQUENCE [LARGE SCALE GENOMIC DNA]</scope>
    <source>
        <strain evidence="2 3">PP10</strain>
    </source>
</reference>
<dbReference type="RefSeq" id="WP_323577050.1">
    <property type="nucleotide sequence ID" value="NZ_JAYGJQ010000002.1"/>
</dbReference>
<sequence>MKSNNDLQKNIWISFFSLFTSMSTLICCALPALFVSIGLGATMVGLVTTFPSLIWLSENKLPVFAGSFLMLSFSSYMQYRARFLPCPIDPNEARACTTARMWSKRITIFSIVVWVIGASFALLPMIL</sequence>
<keyword evidence="1" id="KW-1133">Transmembrane helix</keyword>
<dbReference type="Proteomes" id="UP001302274">
    <property type="component" value="Unassembled WGS sequence"/>
</dbReference>
<evidence type="ECO:0000313" key="3">
    <source>
        <dbReference type="Proteomes" id="UP001302274"/>
    </source>
</evidence>
<keyword evidence="1" id="KW-0812">Transmembrane</keyword>
<keyword evidence="1" id="KW-0472">Membrane</keyword>
<proteinExistence type="predicted"/>
<dbReference type="EMBL" id="JAYGJQ010000002">
    <property type="protein sequence ID" value="MEA9357156.1"/>
    <property type="molecule type" value="Genomic_DNA"/>
</dbReference>
<evidence type="ECO:0008006" key="4">
    <source>
        <dbReference type="Google" id="ProtNLM"/>
    </source>
</evidence>
<keyword evidence="3" id="KW-1185">Reference proteome</keyword>
<feature type="transmembrane region" description="Helical" evidence="1">
    <location>
        <begin position="61"/>
        <end position="79"/>
    </location>
</feature>
<organism evidence="2 3">
    <name type="scientific">Bacteriovorax antarcticus</name>
    <dbReference type="NCBI Taxonomy" id="3088717"/>
    <lineage>
        <taxon>Bacteria</taxon>
        <taxon>Pseudomonadati</taxon>
        <taxon>Bdellovibrionota</taxon>
        <taxon>Bacteriovoracia</taxon>
        <taxon>Bacteriovoracales</taxon>
        <taxon>Bacteriovoracaceae</taxon>
        <taxon>Bacteriovorax</taxon>
    </lineage>
</organism>
<gene>
    <name evidence="2" type="ORF">SHI21_13105</name>
</gene>
<accession>A0ABU5VVU0</accession>
<comment type="caution">
    <text evidence="2">The sequence shown here is derived from an EMBL/GenBank/DDBJ whole genome shotgun (WGS) entry which is preliminary data.</text>
</comment>
<feature type="transmembrane region" description="Helical" evidence="1">
    <location>
        <begin position="106"/>
        <end position="126"/>
    </location>
</feature>
<name>A0ABU5VVU0_9BACT</name>
<protein>
    <recommendedName>
        <fullName evidence="4">Mercuric transport protein MerT</fullName>
    </recommendedName>
</protein>